<accession>A0A1X2LW73</accession>
<keyword evidence="3" id="KW-1185">Reference proteome</keyword>
<organism evidence="2 3">
    <name type="scientific">Mycobacterium decipiens</name>
    <dbReference type="NCBI Taxonomy" id="1430326"/>
    <lineage>
        <taxon>Bacteria</taxon>
        <taxon>Bacillati</taxon>
        <taxon>Actinomycetota</taxon>
        <taxon>Actinomycetes</taxon>
        <taxon>Mycobacteriales</taxon>
        <taxon>Mycobacteriaceae</taxon>
        <taxon>Mycobacterium</taxon>
    </lineage>
</organism>
<dbReference type="Pfam" id="PF10118">
    <property type="entry name" value="Metal_hydrol"/>
    <property type="match status" value="1"/>
</dbReference>
<sequence length="298" mass="33581">MWNTGLYSRPQSSVDRAVKTRRIAFSFEHSARSKRHFVAGDIALSHLVALLSAIFPSGEECFVLSVRRYTDQITDPVLKQQVAGFIGQEKNHGMQHRNLNGALEQMGYWVTRVLGAVGVRLVKLVKSNLDRIPDTVGKVLLADTAAMEHFTAVLGKQALTTPWVQEQLTDPEVRAMLNWHAIEEMEHKAVAFDVYRYVGGTERMRILSMVAILTLLGGPIFFLLASIATDSWAWRHPIKTLRSLIALPRSPLFEGIVRKILVYLKPGFHPDDVDDSEALQKWREEYFGPNGLLLGHLK</sequence>
<keyword evidence="2" id="KW-0378">Hydrolase</keyword>
<evidence type="ECO:0000313" key="3">
    <source>
        <dbReference type="Proteomes" id="UP000193247"/>
    </source>
</evidence>
<dbReference type="GO" id="GO:0016787">
    <property type="term" value="F:hydrolase activity"/>
    <property type="evidence" value="ECO:0007669"/>
    <property type="project" value="UniProtKB-KW"/>
</dbReference>
<feature type="transmembrane region" description="Helical" evidence="1">
    <location>
        <begin position="206"/>
        <end position="228"/>
    </location>
</feature>
<evidence type="ECO:0000256" key="1">
    <source>
        <dbReference type="SAM" id="Phobius"/>
    </source>
</evidence>
<dbReference type="PIRSF" id="PIRSF007580">
    <property type="entry name" value="UCP07580"/>
    <property type="match status" value="1"/>
</dbReference>
<reference evidence="2 3" key="1">
    <citation type="submission" date="2017-04" db="EMBL/GenBank/DDBJ databases">
        <title>The new phylogeny of genus Mycobacterium.</title>
        <authorList>
            <person name="Tortoli E."/>
            <person name="Trovato A."/>
            <person name="Cirillo D.M."/>
        </authorList>
    </citation>
    <scope>NUCLEOTIDE SEQUENCE [LARGE SCALE GENOMIC DNA]</scope>
    <source>
        <strain evidence="2 3">TBL 1200985</strain>
    </source>
</reference>
<comment type="caution">
    <text evidence="2">The sequence shown here is derived from an EMBL/GenBank/DDBJ whole genome shotgun (WGS) entry which is preliminary data.</text>
</comment>
<dbReference type="EMBL" id="NCXP01000007">
    <property type="protein sequence ID" value="OSC41396.1"/>
    <property type="molecule type" value="Genomic_DNA"/>
</dbReference>
<dbReference type="AlphaFoldDB" id="A0A1X2LW73"/>
<keyword evidence="1" id="KW-1133">Transmembrane helix</keyword>
<dbReference type="InterPro" id="IPR016516">
    <property type="entry name" value="UCP07580"/>
</dbReference>
<dbReference type="PANTHER" id="PTHR39456:SF1">
    <property type="entry name" value="METAL-DEPENDENT HYDROLASE"/>
    <property type="match status" value="1"/>
</dbReference>
<protein>
    <submittedName>
        <fullName evidence="2">Metal-dependent hydrolase</fullName>
    </submittedName>
</protein>
<dbReference type="Proteomes" id="UP000193247">
    <property type="component" value="Unassembled WGS sequence"/>
</dbReference>
<evidence type="ECO:0000313" key="2">
    <source>
        <dbReference type="EMBL" id="OSC41396.1"/>
    </source>
</evidence>
<proteinExistence type="predicted"/>
<name>A0A1X2LW73_9MYCO</name>
<keyword evidence="1" id="KW-0472">Membrane</keyword>
<gene>
    <name evidence="2" type="ORF">B8W66_08355</name>
</gene>
<keyword evidence="1" id="KW-0812">Transmembrane</keyword>
<dbReference type="STRING" id="1430326.B8W66_08355"/>
<dbReference type="PANTHER" id="PTHR39456">
    <property type="entry name" value="METAL-DEPENDENT HYDROLASE"/>
    <property type="match status" value="1"/>
</dbReference>